<reference evidence="1" key="1">
    <citation type="submission" date="2021-05" db="EMBL/GenBank/DDBJ databases">
        <authorList>
            <person name="Pan Q."/>
            <person name="Jouanno E."/>
            <person name="Zahm M."/>
            <person name="Klopp C."/>
            <person name="Cabau C."/>
            <person name="Louis A."/>
            <person name="Berthelot C."/>
            <person name="Parey E."/>
            <person name="Roest Crollius H."/>
            <person name="Montfort J."/>
            <person name="Robinson-Rechavi M."/>
            <person name="Bouchez O."/>
            <person name="Lampietro C."/>
            <person name="Lopez Roques C."/>
            <person name="Donnadieu C."/>
            <person name="Postlethwait J."/>
            <person name="Bobe J."/>
            <person name="Dillon D."/>
            <person name="Chandos A."/>
            <person name="von Hippel F."/>
            <person name="Guiguen Y."/>
        </authorList>
    </citation>
    <scope>NUCLEOTIDE SEQUENCE</scope>
    <source>
        <strain evidence="1">YG-Jan2019</strain>
    </source>
</reference>
<keyword evidence="2" id="KW-1185">Reference proteome</keyword>
<protein>
    <submittedName>
        <fullName evidence="1">Uncharacterized protein</fullName>
    </submittedName>
</protein>
<gene>
    <name evidence="1" type="ORF">DPEC_G00076650</name>
</gene>
<sequence>MSFQAYGHRKISLPVLSITNDVPFFRSYEAKTSHTSVPSLLILLRTPRHRFFSTSGYFCPILHGRGIKALDNAAPFAVSRAPQPMACER</sequence>
<dbReference type="Proteomes" id="UP001157502">
    <property type="component" value="Chromosome 6"/>
</dbReference>
<dbReference type="EMBL" id="CM055733">
    <property type="protein sequence ID" value="KAJ8010590.1"/>
    <property type="molecule type" value="Genomic_DNA"/>
</dbReference>
<proteinExistence type="predicted"/>
<name>A0ACC2H4A8_DALPE</name>
<evidence type="ECO:0000313" key="1">
    <source>
        <dbReference type="EMBL" id="KAJ8010590.1"/>
    </source>
</evidence>
<evidence type="ECO:0000313" key="2">
    <source>
        <dbReference type="Proteomes" id="UP001157502"/>
    </source>
</evidence>
<accession>A0ACC2H4A8</accession>
<organism evidence="1 2">
    <name type="scientific">Dallia pectoralis</name>
    <name type="common">Alaska blackfish</name>
    <dbReference type="NCBI Taxonomy" id="75939"/>
    <lineage>
        <taxon>Eukaryota</taxon>
        <taxon>Metazoa</taxon>
        <taxon>Chordata</taxon>
        <taxon>Craniata</taxon>
        <taxon>Vertebrata</taxon>
        <taxon>Euteleostomi</taxon>
        <taxon>Actinopterygii</taxon>
        <taxon>Neopterygii</taxon>
        <taxon>Teleostei</taxon>
        <taxon>Protacanthopterygii</taxon>
        <taxon>Esociformes</taxon>
        <taxon>Umbridae</taxon>
        <taxon>Dallia</taxon>
    </lineage>
</organism>
<comment type="caution">
    <text evidence="1">The sequence shown here is derived from an EMBL/GenBank/DDBJ whole genome shotgun (WGS) entry which is preliminary data.</text>
</comment>